<dbReference type="InterPro" id="IPR036770">
    <property type="entry name" value="Ankyrin_rpt-contain_sf"/>
</dbReference>
<gene>
    <name evidence="12" type="ORF">CPRI1469_LOCUS152</name>
</gene>
<organism evidence="12">
    <name type="scientific">Chloropicon primus</name>
    <dbReference type="NCBI Taxonomy" id="1764295"/>
    <lineage>
        <taxon>Eukaryota</taxon>
        <taxon>Viridiplantae</taxon>
        <taxon>Chlorophyta</taxon>
        <taxon>Chloropicophyceae</taxon>
        <taxon>Chloropicales</taxon>
        <taxon>Chloropicaceae</taxon>
        <taxon>Chloropicon</taxon>
    </lineage>
</organism>
<evidence type="ECO:0000256" key="7">
    <source>
        <dbReference type="ARBA" id="ARBA00023136"/>
    </source>
</evidence>
<dbReference type="PROSITE" id="PS50216">
    <property type="entry name" value="DHHC"/>
    <property type="match status" value="1"/>
</dbReference>
<comment type="subcellular location">
    <subcellularLocation>
        <location evidence="1">Membrane</location>
        <topology evidence="1">Multi-pass membrane protein</topology>
    </subcellularLocation>
</comment>
<dbReference type="GO" id="GO:0019706">
    <property type="term" value="F:protein-cysteine S-palmitoyltransferase activity"/>
    <property type="evidence" value="ECO:0007669"/>
    <property type="project" value="UniProtKB-EC"/>
</dbReference>
<feature type="transmembrane region" description="Helical" evidence="9">
    <location>
        <begin position="394"/>
        <end position="412"/>
    </location>
</feature>
<comment type="domain">
    <text evidence="9">The DHHC domain is required for palmitoyltransferase activity.</text>
</comment>
<dbReference type="Gene3D" id="1.25.40.20">
    <property type="entry name" value="Ankyrin repeat-containing domain"/>
    <property type="match status" value="2"/>
</dbReference>
<keyword evidence="9" id="KW-0012">Acyltransferase</keyword>
<dbReference type="SUPFAM" id="SSF48403">
    <property type="entry name" value="Ankyrin repeat"/>
    <property type="match status" value="1"/>
</dbReference>
<evidence type="ECO:0000259" key="11">
    <source>
        <dbReference type="Pfam" id="PF01529"/>
    </source>
</evidence>
<dbReference type="EC" id="2.3.1.225" evidence="9"/>
<dbReference type="SMART" id="SM00248">
    <property type="entry name" value="ANK"/>
    <property type="match status" value="5"/>
</dbReference>
<dbReference type="PANTHER" id="PTHR24161">
    <property type="entry name" value="ANK_REP_REGION DOMAIN-CONTAINING PROTEIN-RELATED"/>
    <property type="match status" value="1"/>
</dbReference>
<feature type="transmembrane region" description="Helical" evidence="9">
    <location>
        <begin position="356"/>
        <end position="374"/>
    </location>
</feature>
<dbReference type="EMBL" id="HBHL01000246">
    <property type="protein sequence ID" value="CAD9711313.1"/>
    <property type="molecule type" value="Transcribed_RNA"/>
</dbReference>
<feature type="compositionally biased region" description="Low complexity" evidence="10">
    <location>
        <begin position="22"/>
        <end position="35"/>
    </location>
</feature>
<accession>A0A7S2SWI6</accession>
<keyword evidence="4" id="KW-0677">Repeat</keyword>
<evidence type="ECO:0000256" key="9">
    <source>
        <dbReference type="RuleBase" id="RU079119"/>
    </source>
</evidence>
<comment type="similarity">
    <text evidence="2 9">Belongs to the DHHC palmitoyltransferase family.</text>
</comment>
<evidence type="ECO:0000256" key="3">
    <source>
        <dbReference type="ARBA" id="ARBA00022692"/>
    </source>
</evidence>
<dbReference type="Pfam" id="PF12796">
    <property type="entry name" value="Ank_2"/>
    <property type="match status" value="2"/>
</dbReference>
<feature type="region of interest" description="Disordered" evidence="10">
    <location>
        <begin position="1"/>
        <end position="53"/>
    </location>
</feature>
<dbReference type="PANTHER" id="PTHR24161:SF17">
    <property type="entry name" value="PALMITOYLTRANSFERASE"/>
    <property type="match status" value="1"/>
</dbReference>
<proteinExistence type="inferred from homology"/>
<sequence length="682" mass="75830">MPSLPVRRNQKRKGSLGLVTDSSMSSTSSTSSSASLAQVKKPTANGADDKNNNAGGTCCSNGTPCEIEGGSDAMETKQKTLIDTLSKACAYGDLDRLGELLKEKDYSLLSTPDAEGYYPLQWAALNNQVHCAKYLLEDSQCRKHVNIDAKDNTTGQTALHWAAVRGCVNILEVLHDFDASFTVKDNKGYTCAHVAAQYGQTAFLYYMKMKCKADIVDVLDDELRSTLHWACYQGHGDTAKLLLYLGSDLRHVDKEKCSPLHWAAIKGNGHITHMLLQSASLLLCEDRDDSKGEPSGTTFQDAREEYLLEKDGTGSNAIELAKQKGHAFVATQMEKELRRTQAWTRKNKIVKTIMDLEFLPILVSIIVLLLIGYTKTIVFIDKKGENAPATANSVFWWFIVLVPSVVGLGFLYQCRKMDPGFLLTGQTKSVKRKGTYSEMVSLNGSKGMAGGDGNGEIRDAEDDLLFPASAAQSDHEIAVDMDYDLDSAALWTGNWNQICPTCRIVKPLRAKHDSMTNRCVEHFDHHCPWVGNAIGKENRWHFLVFLILQMWALVISVSMAIYKLSQLEHASPNTGYVVGFLVMDVSLTISVLTLLSAQINSIAKNMTTNEMANIHRYNYIAMDSYGRVFNPFDKGCNENCFEVFHPSRGRSPVTLDEDMQHKIRDWIMDKQMHPGPPCCRKV</sequence>
<keyword evidence="6 8" id="KW-0040">ANK repeat</keyword>
<evidence type="ECO:0000256" key="10">
    <source>
        <dbReference type="SAM" id="MobiDB-lite"/>
    </source>
</evidence>
<name>A0A7S2SWI6_9CHLO</name>
<feature type="domain" description="Palmitoyltransferase DHHC" evidence="11">
    <location>
        <begin position="496"/>
        <end position="613"/>
    </location>
</feature>
<dbReference type="InterPro" id="IPR001594">
    <property type="entry name" value="Palmitoyltrfase_DHHC"/>
</dbReference>
<comment type="catalytic activity">
    <reaction evidence="9">
        <text>L-cysteinyl-[protein] + hexadecanoyl-CoA = S-hexadecanoyl-L-cysteinyl-[protein] + CoA</text>
        <dbReference type="Rhea" id="RHEA:36683"/>
        <dbReference type="Rhea" id="RHEA-COMP:10131"/>
        <dbReference type="Rhea" id="RHEA-COMP:11032"/>
        <dbReference type="ChEBI" id="CHEBI:29950"/>
        <dbReference type="ChEBI" id="CHEBI:57287"/>
        <dbReference type="ChEBI" id="CHEBI:57379"/>
        <dbReference type="ChEBI" id="CHEBI:74151"/>
        <dbReference type="EC" id="2.3.1.225"/>
    </reaction>
</comment>
<dbReference type="Pfam" id="PF01529">
    <property type="entry name" value="DHHC"/>
    <property type="match status" value="1"/>
</dbReference>
<dbReference type="InterPro" id="IPR002110">
    <property type="entry name" value="Ankyrin_rpt"/>
</dbReference>
<protein>
    <recommendedName>
        <fullName evidence="9">S-acyltransferase</fullName>
        <ecNumber evidence="9">2.3.1.225</ecNumber>
    </recommendedName>
    <alternativeName>
        <fullName evidence="9">Palmitoyltransferase</fullName>
    </alternativeName>
</protein>
<keyword evidence="3 9" id="KW-0812">Transmembrane</keyword>
<dbReference type="AlphaFoldDB" id="A0A7S2SWI6"/>
<dbReference type="GO" id="GO:0000139">
    <property type="term" value="C:Golgi membrane"/>
    <property type="evidence" value="ECO:0007669"/>
    <property type="project" value="TreeGrafter"/>
</dbReference>
<evidence type="ECO:0000256" key="8">
    <source>
        <dbReference type="PROSITE-ProRule" id="PRU00023"/>
    </source>
</evidence>
<evidence type="ECO:0000256" key="6">
    <source>
        <dbReference type="ARBA" id="ARBA00023043"/>
    </source>
</evidence>
<keyword evidence="7 9" id="KW-0472">Membrane</keyword>
<reference evidence="12" key="1">
    <citation type="submission" date="2021-01" db="EMBL/GenBank/DDBJ databases">
        <authorList>
            <person name="Corre E."/>
            <person name="Pelletier E."/>
            <person name="Niang G."/>
            <person name="Scheremetjew M."/>
            <person name="Finn R."/>
            <person name="Kale V."/>
            <person name="Holt S."/>
            <person name="Cochrane G."/>
            <person name="Meng A."/>
            <person name="Brown T."/>
            <person name="Cohen L."/>
        </authorList>
    </citation>
    <scope>NUCLEOTIDE SEQUENCE</scope>
    <source>
        <strain evidence="12">CCMP1205</strain>
    </source>
</reference>
<feature type="transmembrane region" description="Helical" evidence="9">
    <location>
        <begin position="574"/>
        <end position="597"/>
    </location>
</feature>
<feature type="repeat" description="ANK" evidence="8">
    <location>
        <begin position="154"/>
        <end position="186"/>
    </location>
</feature>
<evidence type="ECO:0000256" key="1">
    <source>
        <dbReference type="ARBA" id="ARBA00004141"/>
    </source>
</evidence>
<dbReference type="PROSITE" id="PS50088">
    <property type="entry name" value="ANK_REPEAT"/>
    <property type="match status" value="2"/>
</dbReference>
<evidence type="ECO:0000256" key="5">
    <source>
        <dbReference type="ARBA" id="ARBA00022989"/>
    </source>
</evidence>
<keyword evidence="9" id="KW-0808">Transferase</keyword>
<feature type="repeat" description="ANK" evidence="8">
    <location>
        <begin position="222"/>
        <end position="254"/>
    </location>
</feature>
<dbReference type="PROSITE" id="PS50297">
    <property type="entry name" value="ANK_REP_REGION"/>
    <property type="match status" value="2"/>
</dbReference>
<keyword evidence="5 9" id="KW-1133">Transmembrane helix</keyword>
<feature type="transmembrane region" description="Helical" evidence="9">
    <location>
        <begin position="542"/>
        <end position="562"/>
    </location>
</feature>
<evidence type="ECO:0000256" key="4">
    <source>
        <dbReference type="ARBA" id="ARBA00022737"/>
    </source>
</evidence>
<evidence type="ECO:0000313" key="12">
    <source>
        <dbReference type="EMBL" id="CAD9711313.1"/>
    </source>
</evidence>
<evidence type="ECO:0000256" key="2">
    <source>
        <dbReference type="ARBA" id="ARBA00008574"/>
    </source>
</evidence>